<dbReference type="EMBL" id="JBHSCN010000023">
    <property type="protein sequence ID" value="MFC4245366.1"/>
    <property type="molecule type" value="Genomic_DNA"/>
</dbReference>
<reference evidence="9" key="1">
    <citation type="journal article" date="2019" name="Int. J. Syst. Evol. Microbiol.">
        <title>The Global Catalogue of Microorganisms (GCM) 10K type strain sequencing project: providing services to taxonomists for standard genome sequencing and annotation.</title>
        <authorList>
            <consortium name="The Broad Institute Genomics Platform"/>
            <consortium name="The Broad Institute Genome Sequencing Center for Infectious Disease"/>
            <person name="Wu L."/>
            <person name="Ma J."/>
        </authorList>
    </citation>
    <scope>NUCLEOTIDE SEQUENCE [LARGE SCALE GENOMIC DNA]</scope>
    <source>
        <strain evidence="9">CGMCC 1.10363</strain>
    </source>
</reference>
<gene>
    <name evidence="8" type="ORF">ACFOYW_18515</name>
</gene>
<keyword evidence="4" id="KW-0119">Carbohydrate metabolism</keyword>
<evidence type="ECO:0000256" key="1">
    <source>
        <dbReference type="ARBA" id="ARBA00022729"/>
    </source>
</evidence>
<evidence type="ECO:0000256" key="3">
    <source>
        <dbReference type="ARBA" id="ARBA00023295"/>
    </source>
</evidence>
<dbReference type="PROSITE" id="PS50853">
    <property type="entry name" value="FN3"/>
    <property type="match status" value="1"/>
</dbReference>
<dbReference type="SUPFAM" id="SSF51055">
    <property type="entry name" value="Carbohydrate binding domain"/>
    <property type="match status" value="1"/>
</dbReference>
<dbReference type="GO" id="GO:0004497">
    <property type="term" value="F:monooxygenase activity"/>
    <property type="evidence" value="ECO:0007669"/>
    <property type="project" value="UniProtKB-KW"/>
</dbReference>
<dbReference type="Pfam" id="PF03067">
    <property type="entry name" value="LPMO_10"/>
    <property type="match status" value="1"/>
</dbReference>
<feature type="region of interest" description="Disordered" evidence="5">
    <location>
        <begin position="377"/>
        <end position="401"/>
    </location>
</feature>
<dbReference type="InterPro" id="IPR003961">
    <property type="entry name" value="FN3_dom"/>
</dbReference>
<dbReference type="InterPro" id="IPR036116">
    <property type="entry name" value="FN3_sf"/>
</dbReference>
<dbReference type="RefSeq" id="WP_390232552.1">
    <property type="nucleotide sequence ID" value="NZ_JBHSCN010000023.1"/>
</dbReference>
<name>A0ABV8QAH8_9MICO</name>
<dbReference type="SMART" id="SM00060">
    <property type="entry name" value="FN3"/>
    <property type="match status" value="1"/>
</dbReference>
<dbReference type="InterPro" id="IPR051024">
    <property type="entry name" value="GlcNAc_Chitin_IntDeg"/>
</dbReference>
<evidence type="ECO:0000256" key="6">
    <source>
        <dbReference type="SAM" id="SignalP"/>
    </source>
</evidence>
<dbReference type="Pfam" id="PF00041">
    <property type="entry name" value="fn3"/>
    <property type="match status" value="1"/>
</dbReference>
<sequence length="449" mass="46608">MRSAVKPQATATETKRNEREVIMKRKRVLVTTAALACGLVMSGAFAANAATPAATSVSSFGVSTQHGYVGAVSSDVISRAAMPANKPIIGQAQYEPQSMEALKGFPAAGPADGQIASAGGKYAELDKQSATMWAKNVVKSGPINVVWKNTASHKTTKWDYFITKNGWDPNAPLTRAELEPLATIDGGGVAPGAESAHKLALPADHSGYHVILAVWEIADTANSFYNVIDVDIDGQGDGLPSLNPGDDHAADQAPTEDAPTNDQAAEDESPADDQSAGDQATDADDVTAPSAPSGLHSMGTTADSVDLMWSAASDNVGVVRYDVQRATATGALFSVGSTAKASFKDAGLRAATAYQYRIVAIDAAGNSTGSSILNVTTKGGSPSAPVDNTPATDAPASTPDSGVQAWDMRAYYNKGDRVSYNGKTYECVQSHQEVGDPGWITALSLWKAL</sequence>
<dbReference type="Gene3D" id="2.70.50.50">
    <property type="entry name" value="chitin-binding protein cbp21"/>
    <property type="match status" value="1"/>
</dbReference>
<dbReference type="Pfam" id="PF02839">
    <property type="entry name" value="CBM_5_12"/>
    <property type="match status" value="1"/>
</dbReference>
<evidence type="ECO:0000256" key="2">
    <source>
        <dbReference type="ARBA" id="ARBA00022801"/>
    </source>
</evidence>
<dbReference type="Gene3D" id="2.10.10.20">
    <property type="entry name" value="Carbohydrate-binding module superfamily 5/12"/>
    <property type="match status" value="1"/>
</dbReference>
<dbReference type="SUPFAM" id="SSF49265">
    <property type="entry name" value="Fibronectin type III"/>
    <property type="match status" value="1"/>
</dbReference>
<evidence type="ECO:0000256" key="5">
    <source>
        <dbReference type="SAM" id="MobiDB-lite"/>
    </source>
</evidence>
<accession>A0ABV8QAH8</accession>
<evidence type="ECO:0000256" key="4">
    <source>
        <dbReference type="ARBA" id="ARBA00023326"/>
    </source>
</evidence>
<keyword evidence="9" id="KW-1185">Reference proteome</keyword>
<keyword evidence="2" id="KW-0378">Hydrolase</keyword>
<dbReference type="Gene3D" id="2.60.40.10">
    <property type="entry name" value="Immunoglobulins"/>
    <property type="match status" value="1"/>
</dbReference>
<dbReference type="InterPro" id="IPR003610">
    <property type="entry name" value="CBM5/12"/>
</dbReference>
<dbReference type="InterPro" id="IPR014756">
    <property type="entry name" value="Ig_E-set"/>
</dbReference>
<dbReference type="Proteomes" id="UP001595900">
    <property type="component" value="Unassembled WGS sequence"/>
</dbReference>
<organism evidence="8 9">
    <name type="scientific">Gryllotalpicola reticulitermitis</name>
    <dbReference type="NCBI Taxonomy" id="1184153"/>
    <lineage>
        <taxon>Bacteria</taxon>
        <taxon>Bacillati</taxon>
        <taxon>Actinomycetota</taxon>
        <taxon>Actinomycetes</taxon>
        <taxon>Micrococcales</taxon>
        <taxon>Microbacteriaceae</taxon>
        <taxon>Gryllotalpicola</taxon>
    </lineage>
</organism>
<feature type="chain" id="PRO_5047185241" evidence="6">
    <location>
        <begin position="47"/>
        <end position="449"/>
    </location>
</feature>
<evidence type="ECO:0000313" key="9">
    <source>
        <dbReference type="Proteomes" id="UP001595900"/>
    </source>
</evidence>
<dbReference type="InterPro" id="IPR004302">
    <property type="entry name" value="Cellulose/chitin-bd_N"/>
</dbReference>
<evidence type="ECO:0000313" key="8">
    <source>
        <dbReference type="EMBL" id="MFC4245366.1"/>
    </source>
</evidence>
<dbReference type="InterPro" id="IPR013783">
    <property type="entry name" value="Ig-like_fold"/>
</dbReference>
<feature type="region of interest" description="Disordered" evidence="5">
    <location>
        <begin position="236"/>
        <end position="299"/>
    </location>
</feature>
<protein>
    <submittedName>
        <fullName evidence="8">Lytic polysaccharide monooxygenase</fullName>
    </submittedName>
</protein>
<keyword evidence="3" id="KW-0326">Glycosidase</keyword>
<proteinExistence type="predicted"/>
<keyword evidence="8" id="KW-0560">Oxidoreductase</keyword>
<dbReference type="CDD" id="cd00063">
    <property type="entry name" value="FN3"/>
    <property type="match status" value="1"/>
</dbReference>
<keyword evidence="4" id="KW-0624">Polysaccharide degradation</keyword>
<evidence type="ECO:0000259" key="7">
    <source>
        <dbReference type="PROSITE" id="PS50853"/>
    </source>
</evidence>
<comment type="caution">
    <text evidence="8">The sequence shown here is derived from an EMBL/GenBank/DDBJ whole genome shotgun (WGS) entry which is preliminary data.</text>
</comment>
<dbReference type="SMART" id="SM00495">
    <property type="entry name" value="ChtBD3"/>
    <property type="match status" value="1"/>
</dbReference>
<feature type="domain" description="Fibronectin type-III" evidence="7">
    <location>
        <begin position="291"/>
        <end position="380"/>
    </location>
</feature>
<keyword evidence="8" id="KW-0503">Monooxygenase</keyword>
<dbReference type="PANTHER" id="PTHR34823">
    <property type="entry name" value="GLCNAC-BINDING PROTEIN A"/>
    <property type="match status" value="1"/>
</dbReference>
<dbReference type="CDD" id="cd12214">
    <property type="entry name" value="ChiA1_BD"/>
    <property type="match status" value="1"/>
</dbReference>
<dbReference type="CDD" id="cd21177">
    <property type="entry name" value="LPMO_AA10"/>
    <property type="match status" value="1"/>
</dbReference>
<dbReference type="SUPFAM" id="SSF81296">
    <property type="entry name" value="E set domains"/>
    <property type="match status" value="1"/>
</dbReference>
<dbReference type="InterPro" id="IPR036573">
    <property type="entry name" value="CBM_sf_5/12"/>
</dbReference>
<keyword evidence="1 6" id="KW-0732">Signal</keyword>
<feature type="signal peptide" evidence="6">
    <location>
        <begin position="1"/>
        <end position="46"/>
    </location>
</feature>
<dbReference type="PANTHER" id="PTHR34823:SF1">
    <property type="entry name" value="CHITIN-BINDING TYPE-4 DOMAIN-CONTAINING PROTEIN"/>
    <property type="match status" value="1"/>
</dbReference>